<reference evidence="8" key="1">
    <citation type="submission" date="2022-08" db="EMBL/GenBank/DDBJ databases">
        <authorList>
            <person name="Marques A."/>
        </authorList>
    </citation>
    <scope>NUCLEOTIDE SEQUENCE</scope>
    <source>
        <strain evidence="8">RhyPub2mFocal</strain>
        <tissue evidence="8">Leaves</tissue>
    </source>
</reference>
<keyword evidence="3" id="KW-0238">DNA-binding</keyword>
<dbReference type="InterPro" id="IPR015300">
    <property type="entry name" value="DNA-bd_pseudobarrel_sf"/>
</dbReference>
<feature type="domain" description="TF-B3" evidence="7">
    <location>
        <begin position="309"/>
        <end position="409"/>
    </location>
</feature>
<dbReference type="GO" id="GO:0005634">
    <property type="term" value="C:nucleus"/>
    <property type="evidence" value="ECO:0007669"/>
    <property type="project" value="UniProtKB-SubCell"/>
</dbReference>
<gene>
    <name evidence="8" type="ORF">LUZ62_065427</name>
</gene>
<feature type="compositionally biased region" description="Low complexity" evidence="6">
    <location>
        <begin position="260"/>
        <end position="274"/>
    </location>
</feature>
<dbReference type="Pfam" id="PF02362">
    <property type="entry name" value="B3"/>
    <property type="match status" value="2"/>
</dbReference>
<keyword evidence="4" id="KW-0804">Transcription</keyword>
<keyword evidence="9" id="KW-1185">Reference proteome</keyword>
<keyword evidence="5" id="KW-0539">Nucleus</keyword>
<dbReference type="AlphaFoldDB" id="A0AAV8ENU2"/>
<dbReference type="CDD" id="cd10017">
    <property type="entry name" value="B3_DNA"/>
    <property type="match status" value="2"/>
</dbReference>
<dbReference type="Gene3D" id="2.40.330.10">
    <property type="entry name" value="DNA-binding pseudobarrel domain"/>
    <property type="match status" value="2"/>
</dbReference>
<organism evidence="8 9">
    <name type="scientific">Rhynchospora pubera</name>
    <dbReference type="NCBI Taxonomy" id="906938"/>
    <lineage>
        <taxon>Eukaryota</taxon>
        <taxon>Viridiplantae</taxon>
        <taxon>Streptophyta</taxon>
        <taxon>Embryophyta</taxon>
        <taxon>Tracheophyta</taxon>
        <taxon>Spermatophyta</taxon>
        <taxon>Magnoliopsida</taxon>
        <taxon>Liliopsida</taxon>
        <taxon>Poales</taxon>
        <taxon>Cyperaceae</taxon>
        <taxon>Cyperoideae</taxon>
        <taxon>Rhynchosporeae</taxon>
        <taxon>Rhynchospora</taxon>
    </lineage>
</organism>
<evidence type="ECO:0000313" key="9">
    <source>
        <dbReference type="Proteomes" id="UP001140206"/>
    </source>
</evidence>
<comment type="caution">
    <text evidence="8">The sequence shown here is derived from an EMBL/GenBank/DDBJ whole genome shotgun (WGS) entry which is preliminary data.</text>
</comment>
<keyword evidence="2" id="KW-0805">Transcription regulation</keyword>
<evidence type="ECO:0000256" key="6">
    <source>
        <dbReference type="SAM" id="MobiDB-lite"/>
    </source>
</evidence>
<evidence type="ECO:0000256" key="3">
    <source>
        <dbReference type="ARBA" id="ARBA00023125"/>
    </source>
</evidence>
<feature type="domain" description="TF-B3" evidence="7">
    <location>
        <begin position="1"/>
        <end position="93"/>
    </location>
</feature>
<evidence type="ECO:0000259" key="7">
    <source>
        <dbReference type="PROSITE" id="PS50863"/>
    </source>
</evidence>
<feature type="region of interest" description="Disordered" evidence="6">
    <location>
        <begin position="239"/>
        <end position="277"/>
    </location>
</feature>
<evidence type="ECO:0000256" key="2">
    <source>
        <dbReference type="ARBA" id="ARBA00023015"/>
    </source>
</evidence>
<dbReference type="InterPro" id="IPR044837">
    <property type="entry name" value="REM16-like"/>
</dbReference>
<evidence type="ECO:0000256" key="1">
    <source>
        <dbReference type="ARBA" id="ARBA00004123"/>
    </source>
</evidence>
<sequence>MQFYKHMGGFFMHSISLPKKLTKQFAHLAGKVLELKRPSGGTWYVGLIMSGNKLVLQPGWNDFARANNISQNDHLVFKFIGGSKFEVFIFDPTGCEKGSNVEKEEQEQNGSLGSTVGEELSEELHYFGMIEKYEWVEIEGVVETTPQNKEKLSSKGEQGAEASNDSVPIEELGKNLYPKEESHKIQCENNIQRFNQMATECPSEKLDEKEEVNIETSSDCDLVPIGKLFLIHSEKPKHHSEIQCKTKNPPMKRLRQNPCSQPSKKGQKRSSSQSCYNDYTSKSGVQLTAEQKNRAKQLACKVQASNPYFQIFLKKHNVTPYYRMYFPAKFSAAHLQKENLEVILCCPDQGKSWFVTSYFNRARNEQILMGSTFQKFLKENNLHEGDLCVFELLKTAKRLTFAVHISRATSILDSQVFCEI</sequence>
<dbReference type="PANTHER" id="PTHR31391">
    <property type="entry name" value="B3 DOMAIN-CONTAINING PROTEIN OS11G0197600-RELATED"/>
    <property type="match status" value="1"/>
</dbReference>
<proteinExistence type="predicted"/>
<feature type="region of interest" description="Disordered" evidence="6">
    <location>
        <begin position="147"/>
        <end position="170"/>
    </location>
</feature>
<dbReference type="EMBL" id="JAMFTS010000003">
    <property type="protein sequence ID" value="KAJ4781170.1"/>
    <property type="molecule type" value="Genomic_DNA"/>
</dbReference>
<evidence type="ECO:0000256" key="5">
    <source>
        <dbReference type="ARBA" id="ARBA00023242"/>
    </source>
</evidence>
<dbReference type="InterPro" id="IPR003340">
    <property type="entry name" value="B3_DNA-bd"/>
</dbReference>
<dbReference type="PANTHER" id="PTHR31391:SF70">
    <property type="entry name" value="B3 DOMAIN-CONTAINING PROTEIN OS03G0622200"/>
    <property type="match status" value="1"/>
</dbReference>
<comment type="subcellular location">
    <subcellularLocation>
        <location evidence="1">Nucleus</location>
    </subcellularLocation>
</comment>
<dbReference type="SUPFAM" id="SSF101936">
    <property type="entry name" value="DNA-binding pseudobarrel domain"/>
    <property type="match status" value="2"/>
</dbReference>
<dbReference type="SMART" id="SM01019">
    <property type="entry name" value="B3"/>
    <property type="match status" value="2"/>
</dbReference>
<evidence type="ECO:0000313" key="8">
    <source>
        <dbReference type="EMBL" id="KAJ4781170.1"/>
    </source>
</evidence>
<evidence type="ECO:0000256" key="4">
    <source>
        <dbReference type="ARBA" id="ARBA00023163"/>
    </source>
</evidence>
<name>A0AAV8ENU2_9POAL</name>
<dbReference type="GO" id="GO:0003677">
    <property type="term" value="F:DNA binding"/>
    <property type="evidence" value="ECO:0007669"/>
    <property type="project" value="UniProtKB-KW"/>
</dbReference>
<dbReference type="Proteomes" id="UP001140206">
    <property type="component" value="Chromosome 3"/>
</dbReference>
<protein>
    <submittedName>
        <fullName evidence="8">B3 domain-containing protein</fullName>
    </submittedName>
</protein>
<accession>A0AAV8ENU2</accession>
<dbReference type="PROSITE" id="PS50863">
    <property type="entry name" value="B3"/>
    <property type="match status" value="2"/>
</dbReference>